<name>A0A2V2MYV8_9EURY</name>
<reference evidence="1 2" key="1">
    <citation type="submission" date="2018-05" db="EMBL/GenBank/DDBJ databases">
        <title>Draft genome of Methanospirillum stamsii Pt1.</title>
        <authorList>
            <person name="Dueholm M.S."/>
            <person name="Nielsen P.H."/>
            <person name="Bakmann L.F."/>
            <person name="Otzen D.E."/>
        </authorList>
    </citation>
    <scope>NUCLEOTIDE SEQUENCE [LARGE SCALE GENOMIC DNA]</scope>
    <source>
        <strain evidence="1 2">Pt1</strain>
    </source>
</reference>
<sequence>MVGFKGLKKNIKLGMSTPLKRLKEDWEINKIFGLNTGIPNVLTAYPIRLRIDCASVTNFHNTNTYSLIININNNPEFSHSHSIKWGINHTDYKSEWIIFQFKIFLSNRFLSTVWRFWMFF</sequence>
<dbReference type="AlphaFoldDB" id="A0A2V2MYV8"/>
<accession>A0A2V2MYV8</accession>
<keyword evidence="2" id="KW-1185">Reference proteome</keyword>
<proteinExistence type="predicted"/>
<evidence type="ECO:0000313" key="2">
    <source>
        <dbReference type="Proteomes" id="UP000245934"/>
    </source>
</evidence>
<dbReference type="EMBL" id="QGMZ01000073">
    <property type="protein sequence ID" value="PWR69518.1"/>
    <property type="molecule type" value="Genomic_DNA"/>
</dbReference>
<gene>
    <name evidence="1" type="ORF">DLD82_17875</name>
</gene>
<organism evidence="1 2">
    <name type="scientific">Methanospirillum stamsii</name>
    <dbReference type="NCBI Taxonomy" id="1277351"/>
    <lineage>
        <taxon>Archaea</taxon>
        <taxon>Methanobacteriati</taxon>
        <taxon>Methanobacteriota</taxon>
        <taxon>Stenosarchaea group</taxon>
        <taxon>Methanomicrobia</taxon>
        <taxon>Methanomicrobiales</taxon>
        <taxon>Methanospirillaceae</taxon>
        <taxon>Methanospirillum</taxon>
    </lineage>
</organism>
<comment type="caution">
    <text evidence="1">The sequence shown here is derived from an EMBL/GenBank/DDBJ whole genome shotgun (WGS) entry which is preliminary data.</text>
</comment>
<dbReference type="Proteomes" id="UP000245934">
    <property type="component" value="Unassembled WGS sequence"/>
</dbReference>
<evidence type="ECO:0000313" key="1">
    <source>
        <dbReference type="EMBL" id="PWR69518.1"/>
    </source>
</evidence>
<protein>
    <submittedName>
        <fullName evidence="1">Uncharacterized protein</fullName>
    </submittedName>
</protein>